<feature type="region of interest" description="Disordered" evidence="1">
    <location>
        <begin position="93"/>
        <end position="113"/>
    </location>
</feature>
<dbReference type="EMBL" id="BOQP01000058">
    <property type="protein sequence ID" value="GIM83795.1"/>
    <property type="molecule type" value="Genomic_DNA"/>
</dbReference>
<evidence type="ECO:0000256" key="2">
    <source>
        <dbReference type="SAM" id="Phobius"/>
    </source>
</evidence>
<sequence length="113" mass="11649">MPFPYAANSVGIPLLFNVYDLSAAGAVDAAAAPVCVPIALARAVANEAPEAVVLVVAPVVVEVVAGFVACWVCSAIMRLWMLAMRLLTPSIPTALPPSQSGRCLFSSAQPNDP</sequence>
<comment type="caution">
    <text evidence="3">The sequence shown here is derived from an EMBL/GenBank/DDBJ whole genome shotgun (WGS) entry which is preliminary data.</text>
</comment>
<dbReference type="AlphaFoldDB" id="A0A919VYW7"/>
<organism evidence="3 4">
    <name type="scientific">Winogradskya consettensis</name>
    <dbReference type="NCBI Taxonomy" id="113560"/>
    <lineage>
        <taxon>Bacteria</taxon>
        <taxon>Bacillati</taxon>
        <taxon>Actinomycetota</taxon>
        <taxon>Actinomycetes</taxon>
        <taxon>Micromonosporales</taxon>
        <taxon>Micromonosporaceae</taxon>
        <taxon>Winogradskya</taxon>
    </lineage>
</organism>
<gene>
    <name evidence="3" type="ORF">Aco04nite_88270</name>
</gene>
<evidence type="ECO:0000313" key="3">
    <source>
        <dbReference type="EMBL" id="GIM83795.1"/>
    </source>
</evidence>
<name>A0A919VYW7_9ACTN</name>
<evidence type="ECO:0000313" key="4">
    <source>
        <dbReference type="Proteomes" id="UP000680865"/>
    </source>
</evidence>
<protein>
    <submittedName>
        <fullName evidence="3">Uncharacterized protein</fullName>
    </submittedName>
</protein>
<keyword evidence="2" id="KW-1133">Transmembrane helix</keyword>
<evidence type="ECO:0000256" key="1">
    <source>
        <dbReference type="SAM" id="MobiDB-lite"/>
    </source>
</evidence>
<reference evidence="3" key="1">
    <citation type="submission" date="2021-03" db="EMBL/GenBank/DDBJ databases">
        <title>Whole genome shotgun sequence of Actinoplanes consettensis NBRC 14913.</title>
        <authorList>
            <person name="Komaki H."/>
            <person name="Tamura T."/>
        </authorList>
    </citation>
    <scope>NUCLEOTIDE SEQUENCE</scope>
    <source>
        <strain evidence="3">NBRC 14913</strain>
    </source>
</reference>
<feature type="transmembrane region" description="Helical" evidence="2">
    <location>
        <begin position="51"/>
        <end position="77"/>
    </location>
</feature>
<accession>A0A919VYW7</accession>
<proteinExistence type="predicted"/>
<keyword evidence="4" id="KW-1185">Reference proteome</keyword>
<dbReference type="Proteomes" id="UP000680865">
    <property type="component" value="Unassembled WGS sequence"/>
</dbReference>
<keyword evidence="2" id="KW-0472">Membrane</keyword>
<keyword evidence="2" id="KW-0812">Transmembrane</keyword>
<feature type="compositionally biased region" description="Polar residues" evidence="1">
    <location>
        <begin position="96"/>
        <end position="113"/>
    </location>
</feature>